<dbReference type="AlphaFoldDB" id="A0A915IZZ0"/>
<keyword evidence="1" id="KW-0472">Membrane</keyword>
<keyword evidence="1" id="KW-1133">Transmembrane helix</keyword>
<organism evidence="2 3">
    <name type="scientific">Romanomermis culicivorax</name>
    <name type="common">Nematode worm</name>
    <dbReference type="NCBI Taxonomy" id="13658"/>
    <lineage>
        <taxon>Eukaryota</taxon>
        <taxon>Metazoa</taxon>
        <taxon>Ecdysozoa</taxon>
        <taxon>Nematoda</taxon>
        <taxon>Enoplea</taxon>
        <taxon>Dorylaimia</taxon>
        <taxon>Mermithida</taxon>
        <taxon>Mermithoidea</taxon>
        <taxon>Mermithidae</taxon>
        <taxon>Romanomermis</taxon>
    </lineage>
</organism>
<sequence>MAAGKYQISQLFFYFCIFSYANIVTSLICLQKTTTDAQPKAVYCRNCSVCAVGVNGLNLSQSMSLFPLSADNEDPKPYDAFFTLGKKTNNLYKILTVCVMERYSFGETEYSFRCVCKENYCNDANKVLDFLANQVSTDMSTGEKMFKDGDYRR</sequence>
<evidence type="ECO:0000313" key="3">
    <source>
        <dbReference type="WBParaSite" id="nRc.2.0.1.t19404-RA"/>
    </source>
</evidence>
<reference evidence="3" key="1">
    <citation type="submission" date="2022-11" db="UniProtKB">
        <authorList>
            <consortium name="WormBaseParasite"/>
        </authorList>
    </citation>
    <scope>IDENTIFICATION</scope>
</reference>
<protein>
    <submittedName>
        <fullName evidence="3">Uncharacterized protein</fullName>
    </submittedName>
</protein>
<evidence type="ECO:0000256" key="1">
    <source>
        <dbReference type="SAM" id="Phobius"/>
    </source>
</evidence>
<accession>A0A915IZZ0</accession>
<dbReference type="Proteomes" id="UP000887565">
    <property type="component" value="Unplaced"/>
</dbReference>
<evidence type="ECO:0000313" key="2">
    <source>
        <dbReference type="Proteomes" id="UP000887565"/>
    </source>
</evidence>
<keyword evidence="1" id="KW-0812">Transmembrane</keyword>
<proteinExistence type="predicted"/>
<dbReference type="WBParaSite" id="nRc.2.0.1.t19404-RA">
    <property type="protein sequence ID" value="nRc.2.0.1.t19404-RA"/>
    <property type="gene ID" value="nRc.2.0.1.g19404"/>
</dbReference>
<feature type="transmembrane region" description="Helical" evidence="1">
    <location>
        <begin position="12"/>
        <end position="30"/>
    </location>
</feature>
<keyword evidence="2" id="KW-1185">Reference proteome</keyword>
<name>A0A915IZZ0_ROMCU</name>